<dbReference type="PANTHER" id="PTHR11977:SF130">
    <property type="entry name" value="SEVERIN"/>
    <property type="match status" value="1"/>
</dbReference>
<dbReference type="InterPro" id="IPR007123">
    <property type="entry name" value="Gelsolin-like_dom"/>
</dbReference>
<dbReference type="OrthoDB" id="6375767at2759"/>
<dbReference type="GO" id="GO:0015629">
    <property type="term" value="C:actin cytoskeleton"/>
    <property type="evidence" value="ECO:0007669"/>
    <property type="project" value="TreeGrafter"/>
</dbReference>
<dbReference type="InterPro" id="IPR007122">
    <property type="entry name" value="Villin/Gelsolin"/>
</dbReference>
<feature type="domain" description="Gelsolin-like" evidence="1">
    <location>
        <begin position="326"/>
        <end position="399"/>
    </location>
</feature>
<keyword evidence="3" id="KW-1185">Reference proteome</keyword>
<gene>
    <name evidence="2" type="ORF">VMCG_04040</name>
</gene>
<dbReference type="Gene3D" id="3.40.20.10">
    <property type="entry name" value="Severin"/>
    <property type="match status" value="3"/>
</dbReference>
<dbReference type="AlphaFoldDB" id="A0A423WUK3"/>
<proteinExistence type="predicted"/>
<dbReference type="GO" id="GO:0008154">
    <property type="term" value="P:actin polymerization or depolymerization"/>
    <property type="evidence" value="ECO:0007669"/>
    <property type="project" value="TreeGrafter"/>
</dbReference>
<evidence type="ECO:0000313" key="2">
    <source>
        <dbReference type="EMBL" id="ROW06977.1"/>
    </source>
</evidence>
<dbReference type="InterPro" id="IPR036180">
    <property type="entry name" value="Gelsolin-like_dom_sf"/>
</dbReference>
<dbReference type="SMART" id="SM00262">
    <property type="entry name" value="GEL"/>
    <property type="match status" value="3"/>
</dbReference>
<dbReference type="SUPFAM" id="SSF82754">
    <property type="entry name" value="C-terminal, gelsolin-like domain of Sec23/24"/>
    <property type="match status" value="1"/>
</dbReference>
<accession>A0A423WUK3</accession>
<dbReference type="Pfam" id="PF00626">
    <property type="entry name" value="Gelsolin"/>
    <property type="match status" value="3"/>
</dbReference>
<dbReference type="EMBL" id="LKEA01000009">
    <property type="protein sequence ID" value="ROW06977.1"/>
    <property type="molecule type" value="Genomic_DNA"/>
</dbReference>
<reference evidence="2 3" key="1">
    <citation type="submission" date="2015-09" db="EMBL/GenBank/DDBJ databases">
        <title>Host preference determinants of Valsa canker pathogens revealed by comparative genomics.</title>
        <authorList>
            <person name="Yin Z."/>
            <person name="Huang L."/>
        </authorList>
    </citation>
    <scope>NUCLEOTIDE SEQUENCE [LARGE SCALE GENOMIC DNA]</scope>
    <source>
        <strain evidence="2 3">03-1</strain>
    </source>
</reference>
<organism evidence="2 3">
    <name type="scientific">Cytospora schulzeri</name>
    <dbReference type="NCBI Taxonomy" id="448051"/>
    <lineage>
        <taxon>Eukaryota</taxon>
        <taxon>Fungi</taxon>
        <taxon>Dikarya</taxon>
        <taxon>Ascomycota</taxon>
        <taxon>Pezizomycotina</taxon>
        <taxon>Sordariomycetes</taxon>
        <taxon>Sordariomycetidae</taxon>
        <taxon>Diaporthales</taxon>
        <taxon>Cytosporaceae</taxon>
        <taxon>Cytospora</taxon>
    </lineage>
</organism>
<dbReference type="InterPro" id="IPR029006">
    <property type="entry name" value="ADF-H/Gelsolin-like_dom_sf"/>
</dbReference>
<dbReference type="STRING" id="356882.A0A423WUK3"/>
<evidence type="ECO:0000313" key="3">
    <source>
        <dbReference type="Proteomes" id="UP000283895"/>
    </source>
</evidence>
<sequence length="404" mass="45041">MAPHDGLVHPEEYDIKDSNVELIGSDIDHKVKYNSAASEPAWNDGQVGVKPGLLIWRIEDFEVVPWPKEKYGQFMDGDSYIILYSYKIGNKNSGEEDEEQKLGHDVFFWLGAHTSQDEAGAAAYKTVELDEFLHGAATQHREIQASPSDAFMELFPRLQIRSGGVRSGFRHVEQDQDQQPGEVVLTLLRVFKHPGSKRDAVVVHEVPPTWESLDVEDVFVLDRGDKIFVWQGKNCSPMEKAKAAQVVHDMTIAKHTEVEVLSQTESRSRMIVDMLGGDKDAAPATEEYRRPRPVGRPAEGRREKKLFRLSDKSGRLNFGQVKEGDSISKSDLDGNDVFILDDAGKAIWVWQGAGASQAEKTTWLKAAQAYVRQLQGGDDQAHLTPIAKVIQGHESPAFLRAISG</sequence>
<dbReference type="PRINTS" id="PR00597">
    <property type="entry name" value="GELSOLIN"/>
</dbReference>
<feature type="domain" description="Gelsolin-like" evidence="1">
    <location>
        <begin position="62"/>
        <end position="152"/>
    </location>
</feature>
<dbReference type="Proteomes" id="UP000283895">
    <property type="component" value="Unassembled WGS sequence"/>
</dbReference>
<protein>
    <recommendedName>
        <fullName evidence="1">Gelsolin-like domain-containing protein</fullName>
    </recommendedName>
</protein>
<comment type="caution">
    <text evidence="2">The sequence shown here is derived from an EMBL/GenBank/DDBJ whole genome shotgun (WGS) entry which is preliminary data.</text>
</comment>
<evidence type="ECO:0000259" key="1">
    <source>
        <dbReference type="Pfam" id="PF00626"/>
    </source>
</evidence>
<dbReference type="SUPFAM" id="SSF55753">
    <property type="entry name" value="Actin depolymerizing proteins"/>
    <property type="match status" value="2"/>
</dbReference>
<feature type="domain" description="Gelsolin-like" evidence="1">
    <location>
        <begin position="201"/>
        <end position="257"/>
    </location>
</feature>
<name>A0A423WUK3_9PEZI</name>
<dbReference type="GO" id="GO:0051015">
    <property type="term" value="F:actin filament binding"/>
    <property type="evidence" value="ECO:0007669"/>
    <property type="project" value="InterPro"/>
</dbReference>
<dbReference type="GO" id="GO:0005737">
    <property type="term" value="C:cytoplasm"/>
    <property type="evidence" value="ECO:0007669"/>
    <property type="project" value="TreeGrafter"/>
</dbReference>
<dbReference type="PANTHER" id="PTHR11977">
    <property type="entry name" value="VILLIN"/>
    <property type="match status" value="1"/>
</dbReference>
<dbReference type="CDD" id="cd11290">
    <property type="entry name" value="gelsolin_S1_like"/>
    <property type="match status" value="1"/>
</dbReference>